<evidence type="ECO:0000313" key="10">
    <source>
        <dbReference type="EMBL" id="SDE03089.1"/>
    </source>
</evidence>
<dbReference type="InterPro" id="IPR050957">
    <property type="entry name" value="BMP_lipoprotein"/>
</dbReference>
<evidence type="ECO:0000256" key="5">
    <source>
        <dbReference type="ARBA" id="ARBA00023136"/>
    </source>
</evidence>
<dbReference type="EMBL" id="FNAU01000001">
    <property type="protein sequence ID" value="SDE03089.1"/>
    <property type="molecule type" value="Genomic_DNA"/>
</dbReference>
<evidence type="ECO:0000259" key="8">
    <source>
        <dbReference type="Pfam" id="PF02608"/>
    </source>
</evidence>
<evidence type="ECO:0000256" key="1">
    <source>
        <dbReference type="ARBA" id="ARBA00004193"/>
    </source>
</evidence>
<dbReference type="Proteomes" id="UP000269974">
    <property type="component" value="Unassembled WGS sequence"/>
</dbReference>
<evidence type="ECO:0000256" key="4">
    <source>
        <dbReference type="ARBA" id="ARBA00022729"/>
    </source>
</evidence>
<keyword evidence="6 11" id="KW-0449">Lipoprotein</keyword>
<keyword evidence="3" id="KW-1003">Cell membrane</keyword>
<dbReference type="Proteomes" id="UP001273799">
    <property type="component" value="Unassembled WGS sequence"/>
</dbReference>
<organism evidence="11 13">
    <name type="scientific">Actinobaculum suis</name>
    <dbReference type="NCBI Taxonomy" id="1657"/>
    <lineage>
        <taxon>Bacteria</taxon>
        <taxon>Bacillati</taxon>
        <taxon>Actinomycetota</taxon>
        <taxon>Actinomycetes</taxon>
        <taxon>Actinomycetales</taxon>
        <taxon>Actinomycetaceae</taxon>
        <taxon>Actinobaculum</taxon>
    </lineage>
</organism>
<dbReference type="Gene3D" id="3.40.50.2300">
    <property type="match status" value="2"/>
</dbReference>
<dbReference type="PANTHER" id="PTHR34296:SF2">
    <property type="entry name" value="ABC TRANSPORTER GUANOSINE-BINDING PROTEIN NUPN"/>
    <property type="match status" value="1"/>
</dbReference>
<dbReference type="PANTHER" id="PTHR34296">
    <property type="entry name" value="TRANSCRIPTIONAL ACTIVATOR PROTEIN MED"/>
    <property type="match status" value="1"/>
</dbReference>
<gene>
    <name evidence="11" type="primary">yufN</name>
    <name evidence="11" type="ORF">NCTC10327_01484</name>
    <name evidence="9" type="ORF">R6G71_08130</name>
    <name evidence="10" type="ORF">SAMN05421878_101157</name>
</gene>
<comment type="similarity">
    <text evidence="2">Belongs to the BMP lipoprotein family.</text>
</comment>
<reference evidence="11 13" key="3">
    <citation type="submission" date="2018-11" db="EMBL/GenBank/DDBJ databases">
        <authorList>
            <consortium name="Pathogen Informatics"/>
        </authorList>
    </citation>
    <scope>NUCLEOTIDE SEQUENCE [LARGE SCALE GENOMIC DNA]</scope>
    <source>
        <strain evidence="11 13">NCTC10327</strain>
    </source>
</reference>
<dbReference type="RefSeq" id="WP_049618780.1">
    <property type="nucleotide sequence ID" value="NZ_FNAU01000001.1"/>
</dbReference>
<keyword evidence="5" id="KW-0472">Membrane</keyword>
<sequence length="358" mass="37294">MKKSKIAALLSVAAMVLTACGGGGAKGSGDASASGETAKSDYTACLVSDEGGWDDKSFNQSAYEGLKQAEKDFGISIKTSESKDSSDYAPNVEQMTNGGCNLIIGVGYSLNDAITNAANQNPDIHYGIVDDMLTKTGDNARSLVFNTQEAAYLAGYAAAAYTKTGTLGTFGGAKLPTVTIFMDGFVDGVAKYNQDKGTNVKVIGWDKEKQEGLFTNDFSDQAKGTQFAQQLMNQGADIIMPVAGPVGLGAAAAARSAGNTLIVGVDSDWHTSTEYGDIVLTSVMKEIGSSVHKTVEDGMGGKLDKAPYVGTLANKGVGIADFYGRELPAGLQDELTQLTKDISDGKIKVTSPSAYEVK</sequence>
<proteinExistence type="inferred from homology"/>
<evidence type="ECO:0000256" key="3">
    <source>
        <dbReference type="ARBA" id="ARBA00022475"/>
    </source>
</evidence>
<dbReference type="InterPro" id="IPR028082">
    <property type="entry name" value="Peripla_BP_I"/>
</dbReference>
<evidence type="ECO:0000256" key="6">
    <source>
        <dbReference type="ARBA" id="ARBA00023288"/>
    </source>
</evidence>
<keyword evidence="4 7" id="KW-0732">Signal</keyword>
<keyword evidence="12" id="KW-1185">Reference proteome</keyword>
<dbReference type="Proteomes" id="UP000182744">
    <property type="component" value="Unassembled WGS sequence"/>
</dbReference>
<evidence type="ECO:0000313" key="9">
    <source>
        <dbReference type="EMBL" id="MDY5154003.1"/>
    </source>
</evidence>
<dbReference type="AlphaFoldDB" id="A0A0K9EV75"/>
<feature type="domain" description="ABC transporter substrate-binding protein PnrA-like" evidence="8">
    <location>
        <begin position="47"/>
        <end position="339"/>
    </location>
</feature>
<reference evidence="12" key="1">
    <citation type="submission" date="2016-10" db="EMBL/GenBank/DDBJ databases">
        <authorList>
            <person name="Varghese N."/>
        </authorList>
    </citation>
    <scope>NUCLEOTIDE SEQUENCE [LARGE SCALE GENOMIC DNA]</scope>
    <source>
        <strain evidence="12">DSM 20639</strain>
    </source>
</reference>
<evidence type="ECO:0000256" key="7">
    <source>
        <dbReference type="SAM" id="SignalP"/>
    </source>
</evidence>
<feature type="chain" id="PRO_5014030290" evidence="7">
    <location>
        <begin position="26"/>
        <end position="358"/>
    </location>
</feature>
<dbReference type="GO" id="GO:0005886">
    <property type="term" value="C:plasma membrane"/>
    <property type="evidence" value="ECO:0007669"/>
    <property type="project" value="UniProtKB-SubCell"/>
</dbReference>
<dbReference type="CDD" id="cd06354">
    <property type="entry name" value="PBP1_PrnA-like"/>
    <property type="match status" value="1"/>
</dbReference>
<dbReference type="InterPro" id="IPR003760">
    <property type="entry name" value="PnrA-like"/>
</dbReference>
<dbReference type="EMBL" id="JAWNFU010000005">
    <property type="protein sequence ID" value="MDY5154003.1"/>
    <property type="molecule type" value="Genomic_DNA"/>
</dbReference>
<dbReference type="STRING" id="1657.ACU20_00445"/>
<protein>
    <submittedName>
        <fullName evidence="9">BMP family ABC transporter substrate-binding protein</fullName>
    </submittedName>
    <submittedName>
        <fullName evidence="10">Basic membrane protein A</fullName>
    </submittedName>
    <submittedName>
        <fullName evidence="11">Putative lipoprotein</fullName>
    </submittedName>
</protein>
<comment type="subcellular location">
    <subcellularLocation>
        <location evidence="1">Cell membrane</location>
        <topology evidence="1">Lipid-anchor</topology>
    </subcellularLocation>
</comment>
<accession>A0A0K9EV75</accession>
<evidence type="ECO:0000313" key="11">
    <source>
        <dbReference type="EMBL" id="VDG76851.1"/>
    </source>
</evidence>
<feature type="signal peptide" evidence="7">
    <location>
        <begin position="1"/>
        <end position="25"/>
    </location>
</feature>
<evidence type="ECO:0000313" key="13">
    <source>
        <dbReference type="Proteomes" id="UP000269974"/>
    </source>
</evidence>
<evidence type="ECO:0000313" key="12">
    <source>
        <dbReference type="Proteomes" id="UP000182744"/>
    </source>
</evidence>
<evidence type="ECO:0000256" key="2">
    <source>
        <dbReference type="ARBA" id="ARBA00008610"/>
    </source>
</evidence>
<dbReference type="PROSITE" id="PS51257">
    <property type="entry name" value="PROKAR_LIPOPROTEIN"/>
    <property type="match status" value="1"/>
</dbReference>
<dbReference type="EMBL" id="UYIO01000001">
    <property type="protein sequence ID" value="VDG76851.1"/>
    <property type="molecule type" value="Genomic_DNA"/>
</dbReference>
<dbReference type="OrthoDB" id="9784230at2"/>
<dbReference type="PATRIC" id="fig|1657.3.peg.807"/>
<reference evidence="10" key="2">
    <citation type="submission" date="2016-10" db="EMBL/GenBank/DDBJ databases">
        <authorList>
            <person name="Varghese N."/>
            <person name="Submissions S."/>
        </authorList>
    </citation>
    <scope>NUCLEOTIDE SEQUENCE</scope>
    <source>
        <strain evidence="10">DSM 20639</strain>
    </source>
</reference>
<name>A0A0K9EV75_9ACTO</name>
<dbReference type="SUPFAM" id="SSF53822">
    <property type="entry name" value="Periplasmic binding protein-like I"/>
    <property type="match status" value="1"/>
</dbReference>
<dbReference type="Pfam" id="PF02608">
    <property type="entry name" value="Bmp"/>
    <property type="match status" value="1"/>
</dbReference>
<reference evidence="9" key="4">
    <citation type="submission" date="2023-10" db="EMBL/GenBank/DDBJ databases">
        <title>Whole Genome based description of the genera Actinobaculum and Actinotignum reveals a complex phylogenetic relationship within the species included in the genus Actinotignum.</title>
        <authorList>
            <person name="Jensen C.S."/>
            <person name="Dargis R."/>
            <person name="Kemp M."/>
            <person name="Christensen J.J."/>
        </authorList>
    </citation>
    <scope>NUCLEOTIDE SEQUENCE</scope>
    <source>
        <strain evidence="9">Actinobaculum_suis_CCUG19206T</strain>
    </source>
</reference>